<comment type="caution">
    <text evidence="2">The sequence shown here is derived from an EMBL/GenBank/DDBJ whole genome shotgun (WGS) entry which is preliminary data.</text>
</comment>
<dbReference type="OrthoDB" id="20872at2759"/>
<gene>
    <name evidence="2" type="ORF">BJ878DRAFT_537707</name>
</gene>
<sequence>MAEAAGLVLGGVSVVSLFSSCIELAEYVDLARNLGPDYEAAYTKFLLLRSRLIASGSKLQLVLAEQATHASSERCEFAAARSLVAIKGLLENVGNLEQKYGLRQEGKGGKRLRELQRHHSSTLQEVERALQDSVGQRQQKMGLGRRIVWAIRDKKAFDGLIANLAFHIDELENLVVRSSTQTLQTVLPSFSSHMSASAIQLLETASSEPDMNRLLESRTEETYSKTASKGHLYLRNQIMEYARVLQGDVGGDGTNGRCHTFMENLISGEAKVVQGNVSHEFMESFWDEGWKHKSDSLRSHPPEGYDLTSK</sequence>
<keyword evidence="2" id="KW-0640">Prion</keyword>
<reference evidence="2" key="1">
    <citation type="journal article" date="2021" name="IMA Fungus">
        <title>Genomic characterization of three marine fungi, including Emericellopsis atlantica sp. nov. with signatures of a generalist lifestyle and marine biomass degradation.</title>
        <authorList>
            <person name="Hagestad O.C."/>
            <person name="Hou L."/>
            <person name="Andersen J.H."/>
            <person name="Hansen E.H."/>
            <person name="Altermark B."/>
            <person name="Li C."/>
            <person name="Kuhnert E."/>
            <person name="Cox R.J."/>
            <person name="Crous P.W."/>
            <person name="Spatafora J.W."/>
            <person name="Lail K."/>
            <person name="Amirebrahimi M."/>
            <person name="Lipzen A."/>
            <person name="Pangilinan J."/>
            <person name="Andreopoulos W."/>
            <person name="Hayes R.D."/>
            <person name="Ng V."/>
            <person name="Grigoriev I.V."/>
            <person name="Jackson S.A."/>
            <person name="Sutton T.D.S."/>
            <person name="Dobson A.D.W."/>
            <person name="Rama T."/>
        </authorList>
    </citation>
    <scope>NUCLEOTIDE SEQUENCE</scope>
    <source>
        <strain evidence="2">TRa3180A</strain>
    </source>
</reference>
<evidence type="ECO:0000259" key="1">
    <source>
        <dbReference type="Pfam" id="PF14479"/>
    </source>
</evidence>
<dbReference type="AlphaFoldDB" id="A0A9P7ZBZ5"/>
<dbReference type="Pfam" id="PF14479">
    <property type="entry name" value="HeLo"/>
    <property type="match status" value="1"/>
</dbReference>
<keyword evidence="3" id="KW-1185">Reference proteome</keyword>
<keyword evidence="2" id="KW-0034">Amyloid</keyword>
<dbReference type="EMBL" id="MU253739">
    <property type="protein sequence ID" value="KAG9249101.1"/>
    <property type="molecule type" value="Genomic_DNA"/>
</dbReference>
<feature type="domain" description="Prion-inhibition and propagation HeLo" evidence="1">
    <location>
        <begin position="6"/>
        <end position="185"/>
    </location>
</feature>
<name>A0A9P7ZBZ5_9HELO</name>
<organism evidence="2 3">
    <name type="scientific">Calycina marina</name>
    <dbReference type="NCBI Taxonomy" id="1763456"/>
    <lineage>
        <taxon>Eukaryota</taxon>
        <taxon>Fungi</taxon>
        <taxon>Dikarya</taxon>
        <taxon>Ascomycota</taxon>
        <taxon>Pezizomycotina</taxon>
        <taxon>Leotiomycetes</taxon>
        <taxon>Helotiales</taxon>
        <taxon>Pezizellaceae</taxon>
        <taxon>Calycina</taxon>
    </lineage>
</organism>
<dbReference type="PANTHER" id="PTHR37542">
    <property type="entry name" value="HELO DOMAIN-CONTAINING PROTEIN-RELATED"/>
    <property type="match status" value="1"/>
</dbReference>
<dbReference type="Gene3D" id="1.20.120.1020">
    <property type="entry name" value="Prion-inhibition and propagation, HeLo domain"/>
    <property type="match status" value="1"/>
</dbReference>
<dbReference type="InterPro" id="IPR038305">
    <property type="entry name" value="HeLo_sf"/>
</dbReference>
<proteinExistence type="predicted"/>
<accession>A0A9P7ZBZ5</accession>
<protein>
    <submittedName>
        <fullName evidence="2">Prion-inhibition and propagation-domain-containing protein</fullName>
    </submittedName>
</protein>
<dbReference type="Proteomes" id="UP000887226">
    <property type="component" value="Unassembled WGS sequence"/>
</dbReference>
<dbReference type="InterPro" id="IPR029498">
    <property type="entry name" value="HeLo_dom"/>
</dbReference>
<evidence type="ECO:0000313" key="2">
    <source>
        <dbReference type="EMBL" id="KAG9249101.1"/>
    </source>
</evidence>
<evidence type="ECO:0000313" key="3">
    <source>
        <dbReference type="Proteomes" id="UP000887226"/>
    </source>
</evidence>